<dbReference type="SMART" id="SM00358">
    <property type="entry name" value="DSRM"/>
    <property type="match status" value="1"/>
</dbReference>
<evidence type="ECO:0000256" key="8">
    <source>
        <dbReference type="HAMAP-Rule" id="MF_00104"/>
    </source>
</evidence>
<dbReference type="PROSITE" id="PS50137">
    <property type="entry name" value="DS_RBD"/>
    <property type="match status" value="1"/>
</dbReference>
<dbReference type="SUPFAM" id="SSF69065">
    <property type="entry name" value="RNase III domain-like"/>
    <property type="match status" value="1"/>
</dbReference>
<dbReference type="Gene3D" id="3.30.160.20">
    <property type="match status" value="1"/>
</dbReference>
<feature type="binding site" evidence="8">
    <location>
        <position position="113"/>
    </location>
    <ligand>
        <name>Mg(2+)</name>
        <dbReference type="ChEBI" id="CHEBI:18420"/>
    </ligand>
</feature>
<feature type="binding site" evidence="8">
    <location>
        <position position="41"/>
    </location>
    <ligand>
        <name>Mg(2+)</name>
        <dbReference type="ChEBI" id="CHEBI:18420"/>
    </ligand>
</feature>
<keyword evidence="7 8" id="KW-0694">RNA-binding</keyword>
<keyword evidence="5 8" id="KW-0255">Endonuclease</keyword>
<evidence type="ECO:0000256" key="5">
    <source>
        <dbReference type="ARBA" id="ARBA00022759"/>
    </source>
</evidence>
<comment type="caution">
    <text evidence="11">The sequence shown here is derived from an EMBL/GenBank/DDBJ whole genome shotgun (WGS) entry which is preliminary data.</text>
</comment>
<evidence type="ECO:0000259" key="9">
    <source>
        <dbReference type="PROSITE" id="PS50137"/>
    </source>
</evidence>
<keyword evidence="8" id="KW-0819">tRNA processing</keyword>
<dbReference type="InterPro" id="IPR000999">
    <property type="entry name" value="RNase_III_dom"/>
</dbReference>
<comment type="catalytic activity">
    <reaction evidence="1 8">
        <text>Endonucleolytic cleavage to 5'-phosphomonoester.</text>
        <dbReference type="EC" id="3.1.26.3"/>
    </reaction>
</comment>
<dbReference type="Pfam" id="PF00035">
    <property type="entry name" value="dsrm"/>
    <property type="match status" value="1"/>
</dbReference>
<comment type="similarity">
    <text evidence="2">Belongs to the ribonuclease III family.</text>
</comment>
<evidence type="ECO:0000256" key="1">
    <source>
        <dbReference type="ARBA" id="ARBA00000109"/>
    </source>
</evidence>
<evidence type="ECO:0000256" key="3">
    <source>
        <dbReference type="ARBA" id="ARBA00022664"/>
    </source>
</evidence>
<evidence type="ECO:0000313" key="12">
    <source>
        <dbReference type="Proteomes" id="UP001166004"/>
    </source>
</evidence>
<feature type="domain" description="RNase III" evidence="10">
    <location>
        <begin position="5"/>
        <end position="127"/>
    </location>
</feature>
<dbReference type="PANTHER" id="PTHR11207">
    <property type="entry name" value="RIBONUCLEASE III"/>
    <property type="match status" value="1"/>
</dbReference>
<dbReference type="SMART" id="SM00535">
    <property type="entry name" value="RIBOc"/>
    <property type="match status" value="1"/>
</dbReference>
<comment type="subcellular location">
    <subcellularLocation>
        <location evidence="8">Cytoplasm</location>
    </subcellularLocation>
</comment>
<evidence type="ECO:0000256" key="6">
    <source>
        <dbReference type="ARBA" id="ARBA00022801"/>
    </source>
</evidence>
<organism evidence="11 12">
    <name type="scientific">Pelagibacter ubique</name>
    <dbReference type="NCBI Taxonomy" id="198252"/>
    <lineage>
        <taxon>Bacteria</taxon>
        <taxon>Pseudomonadati</taxon>
        <taxon>Pseudomonadota</taxon>
        <taxon>Alphaproteobacteria</taxon>
        <taxon>Candidatus Pelagibacterales</taxon>
        <taxon>Candidatus Pelagibacteraceae</taxon>
        <taxon>Candidatus Pelagibacter</taxon>
    </lineage>
</organism>
<comment type="function">
    <text evidence="8">Digests double-stranded RNA. Involved in the processing of primary rRNA transcript to yield the immediate precursors to the large and small rRNAs (23S and 16S). Processes some mRNAs, and tRNAs when they are encoded in the rRNA operon. Processes pre-crRNA and tracrRNA of type II CRISPR loci if present in the organism.</text>
</comment>
<accession>A0ABX1T1K0</accession>
<keyword evidence="8" id="KW-0963">Cytoplasm</keyword>
<proteinExistence type="inferred from homology"/>
<dbReference type="InterPro" id="IPR014720">
    <property type="entry name" value="dsRBD_dom"/>
</dbReference>
<feature type="active site" evidence="8">
    <location>
        <position position="45"/>
    </location>
</feature>
<keyword evidence="12" id="KW-1185">Reference proteome</keyword>
<dbReference type="Proteomes" id="UP001166004">
    <property type="component" value="Unassembled WGS sequence"/>
</dbReference>
<feature type="binding site" evidence="8">
    <location>
        <position position="116"/>
    </location>
    <ligand>
        <name>Mg(2+)</name>
        <dbReference type="ChEBI" id="CHEBI:18420"/>
    </ligand>
</feature>
<keyword evidence="8" id="KW-0698">rRNA processing</keyword>
<dbReference type="EMBL" id="LANA01000002">
    <property type="protein sequence ID" value="NMN67961.1"/>
    <property type="molecule type" value="Genomic_DNA"/>
</dbReference>
<evidence type="ECO:0000256" key="4">
    <source>
        <dbReference type="ARBA" id="ARBA00022722"/>
    </source>
</evidence>
<keyword evidence="4 8" id="KW-0540">Nuclease</keyword>
<dbReference type="PANTHER" id="PTHR11207:SF0">
    <property type="entry name" value="RIBONUCLEASE 3"/>
    <property type="match status" value="1"/>
</dbReference>
<dbReference type="NCBIfam" id="TIGR02191">
    <property type="entry name" value="RNaseIII"/>
    <property type="match status" value="1"/>
</dbReference>
<keyword evidence="3 8" id="KW-0507">mRNA processing</keyword>
<protein>
    <recommendedName>
        <fullName evidence="8">Ribonuclease 3</fullName>
        <ecNumber evidence="8">3.1.26.3</ecNumber>
    </recommendedName>
    <alternativeName>
        <fullName evidence="8">Ribonuclease III</fullName>
        <shortName evidence="8">RNase III</shortName>
    </alternativeName>
</protein>
<comment type="subunit">
    <text evidence="8">Homodimer.</text>
</comment>
<keyword evidence="8" id="KW-0460">Magnesium</keyword>
<gene>
    <name evidence="8" type="primary">rnc</name>
    <name evidence="11" type="ORF">VP91_00011160</name>
</gene>
<feature type="active site" evidence="8">
    <location>
        <position position="116"/>
    </location>
</feature>
<dbReference type="SUPFAM" id="SSF54768">
    <property type="entry name" value="dsRNA-binding domain-like"/>
    <property type="match status" value="1"/>
</dbReference>
<evidence type="ECO:0000259" key="10">
    <source>
        <dbReference type="PROSITE" id="PS50142"/>
    </source>
</evidence>
<feature type="domain" description="DRBM" evidence="9">
    <location>
        <begin position="152"/>
        <end position="221"/>
    </location>
</feature>
<keyword evidence="8" id="KW-0479">Metal-binding</keyword>
<evidence type="ECO:0000313" key="11">
    <source>
        <dbReference type="EMBL" id="NMN67961.1"/>
    </source>
</evidence>
<dbReference type="CDD" id="cd10845">
    <property type="entry name" value="DSRM_RNAse_III_family"/>
    <property type="match status" value="1"/>
</dbReference>
<sequence>MKISTANLEKKLKFKFSDHKILTKSLTHKSFDSKNNNEKIEFLGDRVLGLIIAKKLLDLYPDEKEGVLDKKFASLVNKKKCLEIAKKIELEKYILISNPKNKDILIEDKIVADCLEALIGAIYLDKGLNFTEKFILNIWSEHITASIITQIDAKTKLQEHSLKIFKLLPIYKLISNTGPRHKPLFKVSVKLKDTKFFTAEGTSKKDAEQNAASLCLESVFKK</sequence>
<evidence type="ECO:0000256" key="2">
    <source>
        <dbReference type="ARBA" id="ARBA00010183"/>
    </source>
</evidence>
<reference evidence="11 12" key="1">
    <citation type="submission" date="2019-07" db="EMBL/GenBank/DDBJ databases">
        <title>SAR11 Genome Evolution.</title>
        <authorList>
            <person name="Giovannoni S."/>
        </authorList>
    </citation>
    <scope>NUCLEOTIDE SEQUENCE [LARGE SCALE GENOMIC DNA]</scope>
    <source>
        <strain evidence="11 12">HTCC9565</strain>
    </source>
</reference>
<dbReference type="RefSeq" id="WP_169036460.1">
    <property type="nucleotide sequence ID" value="NZ_LANA01000002.1"/>
</dbReference>
<keyword evidence="6 8" id="KW-0378">Hydrolase</keyword>
<dbReference type="HAMAP" id="MF_00104">
    <property type="entry name" value="RNase_III"/>
    <property type="match status" value="1"/>
</dbReference>
<comment type="cofactor">
    <cofactor evidence="8">
        <name>Mg(2+)</name>
        <dbReference type="ChEBI" id="CHEBI:18420"/>
    </cofactor>
</comment>
<dbReference type="InterPro" id="IPR036389">
    <property type="entry name" value="RNase_III_sf"/>
</dbReference>
<name>A0ABX1T1K0_PELUQ</name>
<dbReference type="EC" id="3.1.26.3" evidence="8"/>
<evidence type="ECO:0000256" key="7">
    <source>
        <dbReference type="ARBA" id="ARBA00022884"/>
    </source>
</evidence>
<keyword evidence="8" id="KW-0699">rRNA-binding</keyword>
<dbReference type="Gene3D" id="1.10.1520.10">
    <property type="entry name" value="Ribonuclease III domain"/>
    <property type="match status" value="1"/>
</dbReference>
<dbReference type="InterPro" id="IPR011907">
    <property type="entry name" value="RNase_III"/>
</dbReference>
<dbReference type="Pfam" id="PF14622">
    <property type="entry name" value="Ribonucleas_3_3"/>
    <property type="match status" value="1"/>
</dbReference>
<dbReference type="CDD" id="cd00593">
    <property type="entry name" value="RIBOc"/>
    <property type="match status" value="1"/>
</dbReference>
<dbReference type="PROSITE" id="PS50142">
    <property type="entry name" value="RNASE_3_2"/>
    <property type="match status" value="1"/>
</dbReference>